<feature type="transmembrane region" description="Helical" evidence="2">
    <location>
        <begin position="198"/>
        <end position="217"/>
    </location>
</feature>
<reference evidence="5" key="1">
    <citation type="submission" date="2016-10" db="EMBL/GenBank/DDBJ databases">
        <authorList>
            <person name="Varghese N."/>
            <person name="Submissions S."/>
        </authorList>
    </citation>
    <scope>NUCLEOTIDE SEQUENCE [LARGE SCALE GENOMIC DNA]</scope>
    <source>
        <strain evidence="5">CGMCC 4.7047</strain>
    </source>
</reference>
<feature type="domain" description="Acyltransferase 3" evidence="3">
    <location>
        <begin position="24"/>
        <end position="324"/>
    </location>
</feature>
<dbReference type="AlphaFoldDB" id="A0A1I6VAV4"/>
<feature type="transmembrane region" description="Helical" evidence="2">
    <location>
        <begin position="86"/>
        <end position="103"/>
    </location>
</feature>
<dbReference type="Proteomes" id="UP000198873">
    <property type="component" value="Unassembled WGS sequence"/>
</dbReference>
<sequence length="402" mass="45236">MRLPLPRLWPRTSKARRASRDPHWDNIRYFSGVLVVFGHAMDSIADRDGLRWLYIASWAMRVPVFVMVAGYFSSAGALTPREGRRLIESILLPYLAIGLLHTLQRHHYDDGEWTYYTVEPAWGLWFLLSLLFWRAGLPYLAQLRYPLATSVVVALLAGYIADIGSAFSFSRTLTFLPFFLLGWRLRQGLFRDAMRAPWSRYAALGVLAVTFTVSWSARHDIKLGWLYMKGPYGQGHLFDAPFAWTTRAAVLAAGAVIALAFIRLVPRRRLPVITYLGAGGLTIYLLHPLVLRPLLERYGVDWVGPWPEQAALLLFAIALASLLATPPVRWLSRPLVQPRIGWLFRPETAPRATRPVRAEDPAPADTPDTSGSPGRQLAVVPPVYNGVTPSMTEDLASHRRET</sequence>
<dbReference type="InterPro" id="IPR052734">
    <property type="entry name" value="Nod_factor_acetyltransferase"/>
</dbReference>
<feature type="transmembrane region" description="Helical" evidence="2">
    <location>
        <begin position="272"/>
        <end position="290"/>
    </location>
</feature>
<feature type="transmembrane region" description="Helical" evidence="2">
    <location>
        <begin position="145"/>
        <end position="161"/>
    </location>
</feature>
<keyword evidence="5" id="KW-1185">Reference proteome</keyword>
<feature type="region of interest" description="Disordered" evidence="1">
    <location>
        <begin position="351"/>
        <end position="402"/>
    </location>
</feature>
<accession>A0A1I6VAV4</accession>
<evidence type="ECO:0000313" key="5">
    <source>
        <dbReference type="Proteomes" id="UP000198873"/>
    </source>
</evidence>
<dbReference type="RefSeq" id="WP_093843943.1">
    <property type="nucleotide sequence ID" value="NZ_FPAB01000007.1"/>
</dbReference>
<feature type="transmembrane region" description="Helical" evidence="2">
    <location>
        <begin position="242"/>
        <end position="265"/>
    </location>
</feature>
<dbReference type="PANTHER" id="PTHR37312:SF1">
    <property type="entry name" value="MEMBRANE-BOUND ACYLTRANSFERASE YKRP-RELATED"/>
    <property type="match status" value="1"/>
</dbReference>
<name>A0A1I6VAV4_9ACTN</name>
<feature type="transmembrane region" description="Helical" evidence="2">
    <location>
        <begin position="115"/>
        <end position="133"/>
    </location>
</feature>
<keyword evidence="2" id="KW-0812">Transmembrane</keyword>
<dbReference type="GO" id="GO:0016747">
    <property type="term" value="F:acyltransferase activity, transferring groups other than amino-acyl groups"/>
    <property type="evidence" value="ECO:0007669"/>
    <property type="project" value="InterPro"/>
</dbReference>
<evidence type="ECO:0000313" key="4">
    <source>
        <dbReference type="EMBL" id="SFT10755.1"/>
    </source>
</evidence>
<dbReference type="EMBL" id="FPAB01000007">
    <property type="protein sequence ID" value="SFT10755.1"/>
    <property type="molecule type" value="Genomic_DNA"/>
</dbReference>
<gene>
    <name evidence="4" type="ORF">SAMN05444716_107272</name>
</gene>
<keyword evidence="2" id="KW-1133">Transmembrane helix</keyword>
<keyword evidence="2" id="KW-0472">Membrane</keyword>
<dbReference type="PANTHER" id="PTHR37312">
    <property type="entry name" value="MEMBRANE-BOUND ACYLTRANSFERASE YKRP-RELATED"/>
    <property type="match status" value="1"/>
</dbReference>
<dbReference type="Pfam" id="PF01757">
    <property type="entry name" value="Acyl_transf_3"/>
    <property type="match status" value="1"/>
</dbReference>
<feature type="transmembrane region" description="Helical" evidence="2">
    <location>
        <begin position="51"/>
        <end position="74"/>
    </location>
</feature>
<evidence type="ECO:0000256" key="2">
    <source>
        <dbReference type="SAM" id="Phobius"/>
    </source>
</evidence>
<proteinExistence type="predicted"/>
<protein>
    <submittedName>
        <fullName evidence="4">Fucose 4-O-acetylase</fullName>
    </submittedName>
</protein>
<evidence type="ECO:0000259" key="3">
    <source>
        <dbReference type="Pfam" id="PF01757"/>
    </source>
</evidence>
<organism evidence="4 5">
    <name type="scientific">Streptomyces harbinensis</name>
    <dbReference type="NCBI Taxonomy" id="1176198"/>
    <lineage>
        <taxon>Bacteria</taxon>
        <taxon>Bacillati</taxon>
        <taxon>Actinomycetota</taxon>
        <taxon>Actinomycetes</taxon>
        <taxon>Kitasatosporales</taxon>
        <taxon>Streptomycetaceae</taxon>
        <taxon>Streptomyces</taxon>
    </lineage>
</organism>
<evidence type="ECO:0000256" key="1">
    <source>
        <dbReference type="SAM" id="MobiDB-lite"/>
    </source>
</evidence>
<dbReference type="STRING" id="1176198.SAMN05444716_107272"/>
<dbReference type="InterPro" id="IPR002656">
    <property type="entry name" value="Acyl_transf_3_dom"/>
</dbReference>
<feature type="transmembrane region" description="Helical" evidence="2">
    <location>
        <begin position="310"/>
        <end position="331"/>
    </location>
</feature>